<dbReference type="EMBL" id="JACAZI010000012">
    <property type="protein sequence ID" value="KAF7347226.1"/>
    <property type="molecule type" value="Genomic_DNA"/>
</dbReference>
<keyword evidence="3 7" id="KW-0645">Protease</keyword>
<comment type="caution">
    <text evidence="10">The sequence shown here is derived from an EMBL/GenBank/DDBJ whole genome shotgun (WGS) entry which is preliminary data.</text>
</comment>
<dbReference type="EC" id="3.4.-.-" evidence="7"/>
<dbReference type="InterPro" id="IPR045175">
    <property type="entry name" value="M28_fam"/>
</dbReference>
<evidence type="ECO:0000256" key="8">
    <source>
        <dbReference type="SAM" id="MobiDB-lite"/>
    </source>
</evidence>
<keyword evidence="7" id="KW-0732">Signal</keyword>
<evidence type="ECO:0000256" key="1">
    <source>
        <dbReference type="ARBA" id="ARBA00001947"/>
    </source>
</evidence>
<gene>
    <name evidence="10" type="ORF">MVEN_01477500</name>
</gene>
<dbReference type="SUPFAM" id="SSF52025">
    <property type="entry name" value="PA domain"/>
    <property type="match status" value="1"/>
</dbReference>
<evidence type="ECO:0000259" key="9">
    <source>
        <dbReference type="Pfam" id="PF04389"/>
    </source>
</evidence>
<dbReference type="OrthoDB" id="10013407at2759"/>
<dbReference type="GO" id="GO:0046872">
    <property type="term" value="F:metal ion binding"/>
    <property type="evidence" value="ECO:0007669"/>
    <property type="project" value="UniProtKB-KW"/>
</dbReference>
<reference evidence="10" key="1">
    <citation type="submission" date="2020-05" db="EMBL/GenBank/DDBJ databases">
        <title>Mycena genomes resolve the evolution of fungal bioluminescence.</title>
        <authorList>
            <person name="Tsai I.J."/>
        </authorList>
    </citation>
    <scope>NUCLEOTIDE SEQUENCE</scope>
    <source>
        <strain evidence="10">CCC161011</strain>
    </source>
</reference>
<sequence>MDCFLVLFVSFATLSFVSAGDVVLTPEAYADTMSVDAILEHLKVFQSYADASANTRAHGSPGYTASAEYVYGIAQDAGLDVQRQGVASPVGFVRGGTLSVEGVTFQAPNVTADFFTNTTAPEGLTTDLVSIAGYGCDQDEFANTANKTVLLKAGQCEVSTKSFNALVSSVPAIIIYDETPLPPTPGAGVFASPRGDIVVPVVLSASYDVGQILLGKLASKSLSVTVNVQIEIQNISSDNVIAQTKWGDQEKVPAGPGINDNGSGSATLAELIKQLVQFDGAKYALRFAWWSSEELGLLGSEYYVDQLTQSERDKIVAYINIDMSASPNYILAIQDNDNSGGQRPPWIPTPPVGSNAIEKILQGVYESMGSNFTGFAIAENSDHASFMTNGIPMGALETGAGGLKTDLEAQLFGGVAGKSYDSCYHSSCDDINNLSHEALILNARAVARALAILANDVSAIEAEQAKASSGARVEFKGASHPMSDLGRHSH</sequence>
<feature type="domain" description="Peptidase M28" evidence="9">
    <location>
        <begin position="252"/>
        <end position="448"/>
    </location>
</feature>
<organism evidence="10 11">
    <name type="scientific">Mycena venus</name>
    <dbReference type="NCBI Taxonomy" id="2733690"/>
    <lineage>
        <taxon>Eukaryota</taxon>
        <taxon>Fungi</taxon>
        <taxon>Dikarya</taxon>
        <taxon>Basidiomycota</taxon>
        <taxon>Agaricomycotina</taxon>
        <taxon>Agaricomycetes</taxon>
        <taxon>Agaricomycetidae</taxon>
        <taxon>Agaricales</taxon>
        <taxon>Marasmiineae</taxon>
        <taxon>Mycenaceae</taxon>
        <taxon>Mycena</taxon>
    </lineage>
</organism>
<proteinExistence type="inferred from homology"/>
<keyword evidence="6 7" id="KW-0862">Zinc</keyword>
<dbReference type="PANTHER" id="PTHR12147:SF26">
    <property type="entry name" value="PEPTIDASE M28 DOMAIN-CONTAINING PROTEIN"/>
    <property type="match status" value="1"/>
</dbReference>
<evidence type="ECO:0000256" key="5">
    <source>
        <dbReference type="ARBA" id="ARBA00022801"/>
    </source>
</evidence>
<evidence type="ECO:0000313" key="11">
    <source>
        <dbReference type="Proteomes" id="UP000620124"/>
    </source>
</evidence>
<protein>
    <recommendedName>
        <fullName evidence="7">Peptide hydrolase</fullName>
        <ecNumber evidence="7">3.4.-.-</ecNumber>
    </recommendedName>
</protein>
<evidence type="ECO:0000313" key="10">
    <source>
        <dbReference type="EMBL" id="KAF7347226.1"/>
    </source>
</evidence>
<dbReference type="InterPro" id="IPR007484">
    <property type="entry name" value="Peptidase_M28"/>
</dbReference>
<evidence type="ECO:0000256" key="2">
    <source>
        <dbReference type="ARBA" id="ARBA00005634"/>
    </source>
</evidence>
<dbReference type="GO" id="GO:0008235">
    <property type="term" value="F:metalloexopeptidase activity"/>
    <property type="evidence" value="ECO:0007669"/>
    <property type="project" value="InterPro"/>
</dbReference>
<evidence type="ECO:0000256" key="7">
    <source>
        <dbReference type="RuleBase" id="RU361240"/>
    </source>
</evidence>
<evidence type="ECO:0000256" key="3">
    <source>
        <dbReference type="ARBA" id="ARBA00022670"/>
    </source>
</evidence>
<dbReference type="Gene3D" id="3.50.30.30">
    <property type="match status" value="1"/>
</dbReference>
<dbReference type="InterPro" id="IPR046450">
    <property type="entry name" value="PA_dom_sf"/>
</dbReference>
<feature type="signal peptide" evidence="7">
    <location>
        <begin position="1"/>
        <end position="19"/>
    </location>
</feature>
<dbReference type="Pfam" id="PF04389">
    <property type="entry name" value="Peptidase_M28"/>
    <property type="match status" value="1"/>
</dbReference>
<evidence type="ECO:0000256" key="4">
    <source>
        <dbReference type="ARBA" id="ARBA00022723"/>
    </source>
</evidence>
<dbReference type="AlphaFoldDB" id="A0A8H6XVM7"/>
<dbReference type="SUPFAM" id="SSF53187">
    <property type="entry name" value="Zn-dependent exopeptidases"/>
    <property type="match status" value="1"/>
</dbReference>
<comment type="similarity">
    <text evidence="2">Belongs to the peptidase M28 family. M28B subfamily.</text>
</comment>
<keyword evidence="5 7" id="KW-0378">Hydrolase</keyword>
<accession>A0A8H6XVM7</accession>
<evidence type="ECO:0000256" key="6">
    <source>
        <dbReference type="ARBA" id="ARBA00022833"/>
    </source>
</evidence>
<name>A0A8H6XVM7_9AGAR</name>
<dbReference type="Gene3D" id="3.40.630.10">
    <property type="entry name" value="Zn peptidases"/>
    <property type="match status" value="1"/>
</dbReference>
<keyword evidence="4 7" id="KW-0479">Metal-binding</keyword>
<feature type="region of interest" description="Disordered" evidence="8">
    <location>
        <begin position="470"/>
        <end position="490"/>
    </location>
</feature>
<dbReference type="Proteomes" id="UP000620124">
    <property type="component" value="Unassembled WGS sequence"/>
</dbReference>
<comment type="cofactor">
    <cofactor evidence="1">
        <name>Zn(2+)</name>
        <dbReference type="ChEBI" id="CHEBI:29105"/>
    </cofactor>
</comment>
<dbReference type="GO" id="GO:0006508">
    <property type="term" value="P:proteolysis"/>
    <property type="evidence" value="ECO:0007669"/>
    <property type="project" value="UniProtKB-KW"/>
</dbReference>
<dbReference type="PANTHER" id="PTHR12147">
    <property type="entry name" value="METALLOPEPTIDASE M28 FAMILY MEMBER"/>
    <property type="match status" value="1"/>
</dbReference>
<feature type="chain" id="PRO_5034252217" description="Peptide hydrolase" evidence="7">
    <location>
        <begin position="20"/>
        <end position="490"/>
    </location>
</feature>
<keyword evidence="11" id="KW-1185">Reference proteome</keyword>